<dbReference type="EMBL" id="JABFAC010000007">
    <property type="protein sequence ID" value="MBA0618964.1"/>
    <property type="molecule type" value="Genomic_DNA"/>
</dbReference>
<comment type="caution">
    <text evidence="1">The sequence shown here is derived from an EMBL/GenBank/DDBJ whole genome shotgun (WGS) entry which is preliminary data.</text>
</comment>
<feature type="non-terminal residue" evidence="1">
    <location>
        <position position="129"/>
    </location>
</feature>
<sequence>MDNRFNLKQAPIYIAEITTKNVRGRFTTILQVINQTLPVIHLLPHGSYTTSSAVDGWLGRVVHVCCWFLCPLAHIGSVSYKMALSFYKYIIADHHKFSISVQICSVIYSYREYSVQAKVGREKELEAAL</sequence>
<dbReference type="Proteomes" id="UP000593561">
    <property type="component" value="Unassembled WGS sequence"/>
</dbReference>
<reference evidence="1 2" key="1">
    <citation type="journal article" date="2019" name="Genome Biol. Evol.">
        <title>Insights into the evolution of the New World diploid cottons (Gossypium, subgenus Houzingenia) based on genome sequencing.</title>
        <authorList>
            <person name="Grover C.E."/>
            <person name="Arick M.A. 2nd"/>
            <person name="Thrash A."/>
            <person name="Conover J.L."/>
            <person name="Sanders W.S."/>
            <person name="Peterson D.G."/>
            <person name="Frelichowski J.E."/>
            <person name="Scheffler J.A."/>
            <person name="Scheffler B.E."/>
            <person name="Wendel J.F."/>
        </authorList>
    </citation>
    <scope>NUCLEOTIDE SEQUENCE [LARGE SCALE GENOMIC DNA]</scope>
    <source>
        <strain evidence="1">27</strain>
        <tissue evidence="1">Leaf</tissue>
    </source>
</reference>
<evidence type="ECO:0000313" key="2">
    <source>
        <dbReference type="Proteomes" id="UP000593561"/>
    </source>
</evidence>
<proteinExistence type="predicted"/>
<keyword evidence="2" id="KW-1185">Reference proteome</keyword>
<protein>
    <submittedName>
        <fullName evidence="1">Uncharacterized protein</fullName>
    </submittedName>
</protein>
<dbReference type="AlphaFoldDB" id="A0A7J8RYS5"/>
<organism evidence="1 2">
    <name type="scientific">Gossypium davidsonii</name>
    <name type="common">Davidson's cotton</name>
    <name type="synonym">Gossypium klotzschianum subsp. davidsonii</name>
    <dbReference type="NCBI Taxonomy" id="34287"/>
    <lineage>
        <taxon>Eukaryota</taxon>
        <taxon>Viridiplantae</taxon>
        <taxon>Streptophyta</taxon>
        <taxon>Embryophyta</taxon>
        <taxon>Tracheophyta</taxon>
        <taxon>Spermatophyta</taxon>
        <taxon>Magnoliopsida</taxon>
        <taxon>eudicotyledons</taxon>
        <taxon>Gunneridae</taxon>
        <taxon>Pentapetalae</taxon>
        <taxon>rosids</taxon>
        <taxon>malvids</taxon>
        <taxon>Malvales</taxon>
        <taxon>Malvaceae</taxon>
        <taxon>Malvoideae</taxon>
        <taxon>Gossypium</taxon>
    </lineage>
</organism>
<accession>A0A7J8RYS5</accession>
<gene>
    <name evidence="1" type="ORF">Godav_028223</name>
</gene>
<name>A0A7J8RYS5_GOSDV</name>
<evidence type="ECO:0000313" key="1">
    <source>
        <dbReference type="EMBL" id="MBA0618964.1"/>
    </source>
</evidence>